<organism evidence="13 14">
    <name type="scientific">Rhizobium grahamii</name>
    <dbReference type="NCBI Taxonomy" id="1120045"/>
    <lineage>
        <taxon>Bacteria</taxon>
        <taxon>Pseudomonadati</taxon>
        <taxon>Pseudomonadota</taxon>
        <taxon>Alphaproteobacteria</taxon>
        <taxon>Hyphomicrobiales</taxon>
        <taxon>Rhizobiaceae</taxon>
        <taxon>Rhizobium/Agrobacterium group</taxon>
        <taxon>Rhizobium</taxon>
    </lineage>
</organism>
<dbReference type="SUPFAM" id="SSF51391">
    <property type="entry name" value="Thiamin phosphate synthase"/>
    <property type="match status" value="1"/>
</dbReference>
<dbReference type="Proteomes" id="UP000254939">
    <property type="component" value="Unassembled WGS sequence"/>
</dbReference>
<comment type="catalytic activity">
    <reaction evidence="7 10">
        <text>4-methyl-5-(2-phosphooxyethyl)-thiazole + 4-amino-2-methyl-5-(diphosphooxymethyl)pyrimidine + H(+) = thiamine phosphate + diphosphate</text>
        <dbReference type="Rhea" id="RHEA:22328"/>
        <dbReference type="ChEBI" id="CHEBI:15378"/>
        <dbReference type="ChEBI" id="CHEBI:33019"/>
        <dbReference type="ChEBI" id="CHEBI:37575"/>
        <dbReference type="ChEBI" id="CHEBI:57841"/>
        <dbReference type="ChEBI" id="CHEBI:58296"/>
        <dbReference type="EC" id="2.5.1.3"/>
    </reaction>
</comment>
<keyword evidence="4" id="KW-0479">Metal-binding</keyword>
<keyword evidence="6 10" id="KW-0784">Thiamine biosynthesis</keyword>
<dbReference type="GO" id="GO:0046872">
    <property type="term" value="F:metal ion binding"/>
    <property type="evidence" value="ECO:0007669"/>
    <property type="project" value="UniProtKB-KW"/>
</dbReference>
<comment type="similarity">
    <text evidence="10">Belongs to the thiamine-phosphate synthase family.</text>
</comment>
<evidence type="ECO:0000256" key="3">
    <source>
        <dbReference type="ARBA" id="ARBA00022679"/>
    </source>
</evidence>
<evidence type="ECO:0000259" key="12">
    <source>
        <dbReference type="Pfam" id="PF02581"/>
    </source>
</evidence>
<dbReference type="NCBIfam" id="TIGR00693">
    <property type="entry name" value="thiE"/>
    <property type="match status" value="1"/>
</dbReference>
<evidence type="ECO:0000256" key="1">
    <source>
        <dbReference type="ARBA" id="ARBA00001946"/>
    </source>
</evidence>
<keyword evidence="5" id="KW-0460">Magnesium</keyword>
<evidence type="ECO:0000256" key="4">
    <source>
        <dbReference type="ARBA" id="ARBA00022723"/>
    </source>
</evidence>
<dbReference type="UniPathway" id="UPA00060">
    <property type="reaction ID" value="UER00141"/>
</dbReference>
<protein>
    <recommendedName>
        <fullName evidence="10">Thiamine-phosphate synthase</fullName>
        <ecNumber evidence="10">2.5.1.3</ecNumber>
    </recommendedName>
    <alternativeName>
        <fullName evidence="10">Thiamine-phosphate pyrophosphorylase</fullName>
    </alternativeName>
</protein>
<evidence type="ECO:0000256" key="11">
    <source>
        <dbReference type="RuleBase" id="RU004253"/>
    </source>
</evidence>
<gene>
    <name evidence="13" type="ORF">B5K06_18050</name>
</gene>
<comment type="pathway">
    <text evidence="2 11">Cofactor biosynthesis; thiamine diphosphate biosynthesis; thiamine phosphate from 4-amino-2-methyl-5-diphosphomethylpyrimidine and 4-methyl-5-(2-phosphoethyl)-thiazole: step 1/1.</text>
</comment>
<evidence type="ECO:0000256" key="8">
    <source>
        <dbReference type="ARBA" id="ARBA00047851"/>
    </source>
</evidence>
<dbReference type="EMBL" id="NAAC01000017">
    <property type="protein sequence ID" value="RDJ09672.1"/>
    <property type="molecule type" value="Genomic_DNA"/>
</dbReference>
<evidence type="ECO:0000256" key="5">
    <source>
        <dbReference type="ARBA" id="ARBA00022842"/>
    </source>
</evidence>
<feature type="domain" description="Thiamine phosphate synthase/TenI" evidence="12">
    <location>
        <begin position="12"/>
        <end position="180"/>
    </location>
</feature>
<reference evidence="13 14" key="1">
    <citation type="submission" date="2017-03" db="EMBL/GenBank/DDBJ databases">
        <title>Genome analysis of Rhizobial strains effectives or ineffectives for nitrogen fixation isolated from bean seeds.</title>
        <authorList>
            <person name="Peralta H."/>
            <person name="Aguilar-Vera A."/>
            <person name="Mora Y."/>
            <person name="Vargas-Lagunas C."/>
            <person name="Girard L."/>
            <person name="Mora J."/>
        </authorList>
    </citation>
    <scope>NUCLEOTIDE SEQUENCE [LARGE SCALE GENOMIC DNA]</scope>
    <source>
        <strain evidence="13 14">CCGM3</strain>
    </source>
</reference>
<dbReference type="PANTHER" id="PTHR20857:SF15">
    <property type="entry name" value="THIAMINE-PHOSPHATE SYNTHASE"/>
    <property type="match status" value="1"/>
</dbReference>
<dbReference type="NCBIfam" id="NF000734">
    <property type="entry name" value="PRK00043.1-5"/>
    <property type="match status" value="1"/>
</dbReference>
<dbReference type="InterPro" id="IPR036206">
    <property type="entry name" value="ThiamineP_synth_sf"/>
</dbReference>
<evidence type="ECO:0000313" key="14">
    <source>
        <dbReference type="Proteomes" id="UP000254939"/>
    </source>
</evidence>
<dbReference type="RefSeq" id="WP_114714103.1">
    <property type="nucleotide sequence ID" value="NZ_KZ857260.1"/>
</dbReference>
<evidence type="ECO:0000256" key="6">
    <source>
        <dbReference type="ARBA" id="ARBA00022977"/>
    </source>
</evidence>
<dbReference type="GO" id="GO:0004789">
    <property type="term" value="F:thiamine-phosphate diphosphorylase activity"/>
    <property type="evidence" value="ECO:0007669"/>
    <property type="project" value="UniProtKB-EC"/>
</dbReference>
<comment type="catalytic activity">
    <reaction evidence="8 10">
        <text>2-(2-carboxy-4-methylthiazol-5-yl)ethyl phosphate + 4-amino-2-methyl-5-(diphosphooxymethyl)pyrimidine + 2 H(+) = thiamine phosphate + CO2 + diphosphate</text>
        <dbReference type="Rhea" id="RHEA:47848"/>
        <dbReference type="ChEBI" id="CHEBI:15378"/>
        <dbReference type="ChEBI" id="CHEBI:16526"/>
        <dbReference type="ChEBI" id="CHEBI:33019"/>
        <dbReference type="ChEBI" id="CHEBI:37575"/>
        <dbReference type="ChEBI" id="CHEBI:57841"/>
        <dbReference type="ChEBI" id="CHEBI:62890"/>
        <dbReference type="EC" id="2.5.1.3"/>
    </reaction>
</comment>
<dbReference type="GO" id="GO:0009229">
    <property type="term" value="P:thiamine diphosphate biosynthetic process"/>
    <property type="evidence" value="ECO:0007669"/>
    <property type="project" value="UniProtKB-UniPathway"/>
</dbReference>
<name>A0A370KMB3_9HYPH</name>
<dbReference type="GO" id="GO:0005737">
    <property type="term" value="C:cytoplasm"/>
    <property type="evidence" value="ECO:0007669"/>
    <property type="project" value="TreeGrafter"/>
</dbReference>
<dbReference type="Pfam" id="PF02581">
    <property type="entry name" value="TMP-TENI"/>
    <property type="match status" value="1"/>
</dbReference>
<dbReference type="Gene3D" id="3.20.20.70">
    <property type="entry name" value="Aldolase class I"/>
    <property type="match status" value="1"/>
</dbReference>
<dbReference type="InterPro" id="IPR013785">
    <property type="entry name" value="Aldolase_TIM"/>
</dbReference>
<dbReference type="OrthoDB" id="9794842at2"/>
<dbReference type="InterPro" id="IPR022998">
    <property type="entry name" value="ThiamineP_synth_TenI"/>
</dbReference>
<dbReference type="PANTHER" id="PTHR20857">
    <property type="entry name" value="THIAMINE-PHOSPHATE PYROPHOSPHORYLASE"/>
    <property type="match status" value="1"/>
</dbReference>
<sequence length="209" mass="23134">MKLDPFYLIVDSAEWIARLVPLGVKLVQLRIKDKETAELRAEIRTAKAVCAAHGCQLIVNDYWQLTIEEGCDFVHLGQEDLEAADLGAIRAAGLKLGLSTHDDVELGTALAAKPDYIALGPIYPTILKQMKWSPQGPERLRIWKERLGDLPLVAIGGLNVDRIERVLTHGADSAAVVTDITLSAHPETRTQEWLAVTTRWRAAKTPLDR</sequence>
<dbReference type="EC" id="2.5.1.3" evidence="10"/>
<dbReference type="FunFam" id="3.20.20.70:FF:000064">
    <property type="entry name" value="Thiamine-phosphate synthase"/>
    <property type="match status" value="1"/>
</dbReference>
<evidence type="ECO:0000256" key="10">
    <source>
        <dbReference type="RuleBase" id="RU003826"/>
    </source>
</evidence>
<dbReference type="CDD" id="cd00564">
    <property type="entry name" value="TMP_TenI"/>
    <property type="match status" value="1"/>
</dbReference>
<dbReference type="GO" id="GO:0009228">
    <property type="term" value="P:thiamine biosynthetic process"/>
    <property type="evidence" value="ECO:0007669"/>
    <property type="project" value="UniProtKB-KW"/>
</dbReference>
<evidence type="ECO:0000256" key="2">
    <source>
        <dbReference type="ARBA" id="ARBA00005165"/>
    </source>
</evidence>
<evidence type="ECO:0000256" key="9">
    <source>
        <dbReference type="ARBA" id="ARBA00047883"/>
    </source>
</evidence>
<comment type="caution">
    <text evidence="13">The sequence shown here is derived from an EMBL/GenBank/DDBJ whole genome shotgun (WGS) entry which is preliminary data.</text>
</comment>
<dbReference type="InterPro" id="IPR034291">
    <property type="entry name" value="TMP_synthase"/>
</dbReference>
<dbReference type="AlphaFoldDB" id="A0A370KMB3"/>
<evidence type="ECO:0000313" key="13">
    <source>
        <dbReference type="EMBL" id="RDJ09672.1"/>
    </source>
</evidence>
<proteinExistence type="inferred from homology"/>
<keyword evidence="3 10" id="KW-0808">Transferase</keyword>
<accession>A0A370KMB3</accession>
<comment type="cofactor">
    <cofactor evidence="1">
        <name>Mg(2+)</name>
        <dbReference type="ChEBI" id="CHEBI:18420"/>
    </cofactor>
</comment>
<evidence type="ECO:0000256" key="7">
    <source>
        <dbReference type="ARBA" id="ARBA00047334"/>
    </source>
</evidence>
<comment type="catalytic activity">
    <reaction evidence="9 10">
        <text>2-[(2R,5Z)-2-carboxy-4-methylthiazol-5(2H)-ylidene]ethyl phosphate + 4-amino-2-methyl-5-(diphosphooxymethyl)pyrimidine + 2 H(+) = thiamine phosphate + CO2 + diphosphate</text>
        <dbReference type="Rhea" id="RHEA:47844"/>
        <dbReference type="ChEBI" id="CHEBI:15378"/>
        <dbReference type="ChEBI" id="CHEBI:16526"/>
        <dbReference type="ChEBI" id="CHEBI:33019"/>
        <dbReference type="ChEBI" id="CHEBI:37575"/>
        <dbReference type="ChEBI" id="CHEBI:57841"/>
        <dbReference type="ChEBI" id="CHEBI:62899"/>
        <dbReference type="EC" id="2.5.1.3"/>
    </reaction>
</comment>